<proteinExistence type="predicted"/>
<keyword evidence="2" id="KW-1185">Reference proteome</keyword>
<dbReference type="InterPro" id="IPR023213">
    <property type="entry name" value="CAT-like_dom_sf"/>
</dbReference>
<protein>
    <recommendedName>
        <fullName evidence="3">Condensation domain-containing protein</fullName>
    </recommendedName>
</protein>
<dbReference type="HOGENOM" id="CLU_1038914_0_0_1"/>
<evidence type="ECO:0008006" key="3">
    <source>
        <dbReference type="Google" id="ProtNLM"/>
    </source>
</evidence>
<dbReference type="Gene3D" id="3.30.559.10">
    <property type="entry name" value="Chloramphenicol acetyltransferase-like domain"/>
    <property type="match status" value="1"/>
</dbReference>
<sequence length="268" mass="29865">MTSYEKLRWRETQPGLWSKDEDEIEQFYSTVARLYSGSGRVFLAITGHLSLRVEENSSGQTITNQDVDKALQLGWLALRRSHPTIASYSEFDSSTGTFTKFYRSDEDDWLEKTLVSVSNGQTGVEFANSNPPVPQLPTLFLRSHHDILDGIGTLMLFNNLVAHAVEALRLGDAFTVEVVDKAKIEQRLSPSYRIAAEVPEVHTEAMKKRVARLAAATEADEKREKVEIVGVPLKRGAEVPGNTNGLSLSYPPRRPLVSLQLLNSLEPP</sequence>
<dbReference type="PANTHER" id="PTHR42034:SF1">
    <property type="entry name" value="CONDENSATION DOMAIN-CONTAINING PROTEIN"/>
    <property type="match status" value="1"/>
</dbReference>
<reference evidence="1 2" key="1">
    <citation type="journal article" date="2014" name="BMC Genomics">
        <title>Comparative genome sequencing reveals chemotype-specific gene clusters in the toxigenic black mold Stachybotrys.</title>
        <authorList>
            <person name="Semeiks J."/>
            <person name="Borek D."/>
            <person name="Otwinowski Z."/>
            <person name="Grishin N.V."/>
        </authorList>
    </citation>
    <scope>NUCLEOTIDE SEQUENCE [LARGE SCALE GENOMIC DNA]</scope>
    <source>
        <strain evidence="1 2">IBT 40285</strain>
    </source>
</reference>
<organism evidence="1 2">
    <name type="scientific">Stachybotrys chlorohalonatus (strain IBT 40285)</name>
    <dbReference type="NCBI Taxonomy" id="1283841"/>
    <lineage>
        <taxon>Eukaryota</taxon>
        <taxon>Fungi</taxon>
        <taxon>Dikarya</taxon>
        <taxon>Ascomycota</taxon>
        <taxon>Pezizomycotina</taxon>
        <taxon>Sordariomycetes</taxon>
        <taxon>Hypocreomycetidae</taxon>
        <taxon>Hypocreales</taxon>
        <taxon>Stachybotryaceae</taxon>
        <taxon>Stachybotrys</taxon>
    </lineage>
</organism>
<evidence type="ECO:0000313" key="1">
    <source>
        <dbReference type="EMBL" id="KFA68402.1"/>
    </source>
</evidence>
<dbReference type="PANTHER" id="PTHR42034">
    <property type="entry name" value="CHROMOSOME 7, WHOLE GENOME SHOTGUN SEQUENCE-RELATED"/>
    <property type="match status" value="1"/>
</dbReference>
<dbReference type="Proteomes" id="UP000028524">
    <property type="component" value="Unassembled WGS sequence"/>
</dbReference>
<dbReference type="OrthoDB" id="2548233at2759"/>
<dbReference type="AlphaFoldDB" id="A0A084QWR7"/>
<name>A0A084QWR7_STAC4</name>
<gene>
    <name evidence="1" type="ORF">S40285_02515</name>
</gene>
<dbReference type="EMBL" id="KL659896">
    <property type="protein sequence ID" value="KFA68402.1"/>
    <property type="molecule type" value="Genomic_DNA"/>
</dbReference>
<accession>A0A084QWR7</accession>
<dbReference type="InParanoid" id="A0A084QWR7"/>
<evidence type="ECO:0000313" key="2">
    <source>
        <dbReference type="Proteomes" id="UP000028524"/>
    </source>
</evidence>